<comment type="pathway">
    <text evidence="1">Cofactor biosynthesis; tetrahydrofolate biosynthesis; 5,6,7,8-tetrahydrofolate from 7,8-dihydrofolate: step 1/1.</text>
</comment>
<dbReference type="InterPro" id="IPR001796">
    <property type="entry name" value="DHFR_dom"/>
</dbReference>
<evidence type="ECO:0000259" key="8">
    <source>
        <dbReference type="PROSITE" id="PS51330"/>
    </source>
</evidence>
<dbReference type="EC" id="1.5.1.3" evidence="2"/>
<dbReference type="PANTHER" id="PTHR48069">
    <property type="entry name" value="DIHYDROFOLATE REDUCTASE"/>
    <property type="match status" value="1"/>
</dbReference>
<dbReference type="PANTHER" id="PTHR48069:SF3">
    <property type="entry name" value="DIHYDROFOLATE REDUCTASE"/>
    <property type="match status" value="1"/>
</dbReference>
<dbReference type="GO" id="GO:0046655">
    <property type="term" value="P:folic acid metabolic process"/>
    <property type="evidence" value="ECO:0007669"/>
    <property type="project" value="TreeGrafter"/>
</dbReference>
<keyword evidence="6" id="KW-0560">Oxidoreductase</keyword>
<proteinExistence type="inferred from homology"/>
<dbReference type="InterPro" id="IPR017925">
    <property type="entry name" value="DHFR_CS"/>
</dbReference>
<dbReference type="SUPFAM" id="SSF53597">
    <property type="entry name" value="Dihydrofolate reductase-like"/>
    <property type="match status" value="1"/>
</dbReference>
<feature type="domain" description="DHFR" evidence="8">
    <location>
        <begin position="9"/>
        <end position="251"/>
    </location>
</feature>
<dbReference type="CDD" id="cd00209">
    <property type="entry name" value="DHFR"/>
    <property type="match status" value="1"/>
</dbReference>
<sequence length="252" mass="27616">MSTTSSRLSLTLVVAVSPNNGIGAGGGLPWRLSREMAYFKHVTSAVQPAHPQEHAKNAVVMGKNTWMSIPPRFRPLAGRINVVISRTASKEELGIDAEQDAHLFASPSAALAYLQQRRSSESPTPISRIFLMGGAQLYTQALQAAADPRSSSSPTSDEWNLDRLLITRIKQPEFPQCDVFLPEFRIQEQISSSDSASGSSQAKPLDHKVWEQASDEELSAYVGPFDIPGLSSLEGPQEEKGVTYTFEMWTRV</sequence>
<evidence type="ECO:0000256" key="6">
    <source>
        <dbReference type="ARBA" id="ARBA00023002"/>
    </source>
</evidence>
<evidence type="ECO:0000256" key="7">
    <source>
        <dbReference type="RuleBase" id="RU004474"/>
    </source>
</evidence>
<dbReference type="GO" id="GO:0004146">
    <property type="term" value="F:dihydrofolate reductase activity"/>
    <property type="evidence" value="ECO:0007669"/>
    <property type="project" value="UniProtKB-EC"/>
</dbReference>
<dbReference type="GO" id="GO:0046654">
    <property type="term" value="P:tetrahydrofolate biosynthetic process"/>
    <property type="evidence" value="ECO:0007669"/>
    <property type="project" value="InterPro"/>
</dbReference>
<evidence type="ECO:0000313" key="9">
    <source>
        <dbReference type="EMBL" id="KAK0551481.1"/>
    </source>
</evidence>
<dbReference type="EMBL" id="JAPDMZ010000076">
    <property type="protein sequence ID" value="KAK0551481.1"/>
    <property type="molecule type" value="Genomic_DNA"/>
</dbReference>
<accession>A0AAN6GSG6</accession>
<comment type="similarity">
    <text evidence="7">Belongs to the dihydrofolate reductase family.</text>
</comment>
<evidence type="ECO:0000256" key="2">
    <source>
        <dbReference type="ARBA" id="ARBA00012856"/>
    </source>
</evidence>
<dbReference type="GO" id="GO:0046452">
    <property type="term" value="P:dihydrofolate metabolic process"/>
    <property type="evidence" value="ECO:0007669"/>
    <property type="project" value="TreeGrafter"/>
</dbReference>
<dbReference type="InterPro" id="IPR024072">
    <property type="entry name" value="DHFR-like_dom_sf"/>
</dbReference>
<reference evidence="9" key="1">
    <citation type="journal article" date="2023" name="PhytoFront">
        <title>Draft Genome Resources of Seven Strains of Tilletia horrida, Causal Agent of Kernel Smut of Rice.</title>
        <authorList>
            <person name="Khanal S."/>
            <person name="Antony Babu S."/>
            <person name="Zhou X.G."/>
        </authorList>
    </citation>
    <scope>NUCLEOTIDE SEQUENCE</scope>
    <source>
        <strain evidence="9">TX6</strain>
    </source>
</reference>
<evidence type="ECO:0000256" key="5">
    <source>
        <dbReference type="ARBA" id="ARBA00022857"/>
    </source>
</evidence>
<name>A0AAN6GSG6_9BASI</name>
<evidence type="ECO:0000256" key="4">
    <source>
        <dbReference type="ARBA" id="ARBA00022563"/>
    </source>
</evidence>
<keyword evidence="4" id="KW-0554">One-carbon metabolism</keyword>
<dbReference type="Gene3D" id="3.40.430.10">
    <property type="entry name" value="Dihydrofolate Reductase, subunit A"/>
    <property type="match status" value="1"/>
</dbReference>
<organism evidence="9 10">
    <name type="scientific">Tilletia horrida</name>
    <dbReference type="NCBI Taxonomy" id="155126"/>
    <lineage>
        <taxon>Eukaryota</taxon>
        <taxon>Fungi</taxon>
        <taxon>Dikarya</taxon>
        <taxon>Basidiomycota</taxon>
        <taxon>Ustilaginomycotina</taxon>
        <taxon>Exobasidiomycetes</taxon>
        <taxon>Tilletiales</taxon>
        <taxon>Tilletiaceae</taxon>
        <taxon>Tilletia</taxon>
    </lineage>
</organism>
<dbReference type="PROSITE" id="PS51330">
    <property type="entry name" value="DHFR_2"/>
    <property type="match status" value="1"/>
</dbReference>
<dbReference type="GO" id="GO:0005739">
    <property type="term" value="C:mitochondrion"/>
    <property type="evidence" value="ECO:0007669"/>
    <property type="project" value="TreeGrafter"/>
</dbReference>
<dbReference type="GO" id="GO:0050661">
    <property type="term" value="F:NADP binding"/>
    <property type="evidence" value="ECO:0007669"/>
    <property type="project" value="InterPro"/>
</dbReference>
<evidence type="ECO:0000313" key="10">
    <source>
        <dbReference type="Proteomes" id="UP001176517"/>
    </source>
</evidence>
<dbReference type="Pfam" id="PF00186">
    <property type="entry name" value="DHFR_1"/>
    <property type="match status" value="1"/>
</dbReference>
<comment type="caution">
    <text evidence="9">The sequence shown here is derived from an EMBL/GenBank/DDBJ whole genome shotgun (WGS) entry which is preliminary data.</text>
</comment>
<dbReference type="PROSITE" id="PS00075">
    <property type="entry name" value="DHFR_1"/>
    <property type="match status" value="1"/>
</dbReference>
<dbReference type="InterPro" id="IPR012259">
    <property type="entry name" value="DHFR"/>
</dbReference>
<dbReference type="PRINTS" id="PR00070">
    <property type="entry name" value="DHFR"/>
</dbReference>
<dbReference type="AlphaFoldDB" id="A0AAN6GSG6"/>
<dbReference type="GO" id="GO:0006730">
    <property type="term" value="P:one-carbon metabolic process"/>
    <property type="evidence" value="ECO:0007669"/>
    <property type="project" value="UniProtKB-KW"/>
</dbReference>
<keyword evidence="5" id="KW-0521">NADP</keyword>
<keyword evidence="10" id="KW-1185">Reference proteome</keyword>
<dbReference type="Proteomes" id="UP001176517">
    <property type="component" value="Unassembled WGS sequence"/>
</dbReference>
<protein>
    <recommendedName>
        <fullName evidence="3">Dihydrofolate reductase</fullName>
        <ecNumber evidence="2">1.5.1.3</ecNumber>
    </recommendedName>
</protein>
<evidence type="ECO:0000256" key="1">
    <source>
        <dbReference type="ARBA" id="ARBA00004903"/>
    </source>
</evidence>
<evidence type="ECO:0000256" key="3">
    <source>
        <dbReference type="ARBA" id="ARBA00018886"/>
    </source>
</evidence>
<gene>
    <name evidence="9" type="ORF">OC846_003259</name>
</gene>